<dbReference type="InterPro" id="IPR014710">
    <property type="entry name" value="RmlC-like_jellyroll"/>
</dbReference>
<dbReference type="InterPro" id="IPR018060">
    <property type="entry name" value="HTH_AraC"/>
</dbReference>
<organism evidence="5 6">
    <name type="scientific">Caldicellulosiruptor changbaiensis</name>
    <dbReference type="NCBI Taxonomy" id="1222016"/>
    <lineage>
        <taxon>Bacteria</taxon>
        <taxon>Bacillati</taxon>
        <taxon>Bacillota</taxon>
        <taxon>Bacillota incertae sedis</taxon>
        <taxon>Caldicellulosiruptorales</taxon>
        <taxon>Caldicellulosiruptoraceae</taxon>
        <taxon>Caldicellulosiruptor</taxon>
    </lineage>
</organism>
<gene>
    <name evidence="5" type="ORF">ELD05_03875</name>
</gene>
<dbReference type="EMBL" id="CP034791">
    <property type="protein sequence ID" value="AZT89865.1"/>
    <property type="molecule type" value="Genomic_DNA"/>
</dbReference>
<keyword evidence="3" id="KW-0804">Transcription</keyword>
<evidence type="ECO:0000313" key="5">
    <source>
        <dbReference type="EMBL" id="AZT89865.1"/>
    </source>
</evidence>
<dbReference type="PANTHER" id="PTHR43280">
    <property type="entry name" value="ARAC-FAMILY TRANSCRIPTIONAL REGULATOR"/>
    <property type="match status" value="1"/>
</dbReference>
<dbReference type="Pfam" id="PF02311">
    <property type="entry name" value="AraC_binding"/>
    <property type="match status" value="1"/>
</dbReference>
<dbReference type="GO" id="GO:0003700">
    <property type="term" value="F:DNA-binding transcription factor activity"/>
    <property type="evidence" value="ECO:0007669"/>
    <property type="project" value="InterPro"/>
</dbReference>
<proteinExistence type="predicted"/>
<dbReference type="InterPro" id="IPR020449">
    <property type="entry name" value="Tscrpt_reg_AraC-type_HTH"/>
</dbReference>
<protein>
    <submittedName>
        <fullName evidence="5">AraC family transcriptional regulator</fullName>
    </submittedName>
</protein>
<dbReference type="KEGG" id="ccha:ELD05_03875"/>
<keyword evidence="1" id="KW-0805">Transcription regulation</keyword>
<dbReference type="InterPro" id="IPR018062">
    <property type="entry name" value="HTH_AraC-typ_CS"/>
</dbReference>
<dbReference type="PROSITE" id="PS01124">
    <property type="entry name" value="HTH_ARAC_FAMILY_2"/>
    <property type="match status" value="1"/>
</dbReference>
<dbReference type="Gene3D" id="1.10.10.60">
    <property type="entry name" value="Homeodomain-like"/>
    <property type="match status" value="2"/>
</dbReference>
<dbReference type="PRINTS" id="PR00032">
    <property type="entry name" value="HTHARAC"/>
</dbReference>
<dbReference type="InterPro" id="IPR037923">
    <property type="entry name" value="HTH-like"/>
</dbReference>
<evidence type="ECO:0000256" key="3">
    <source>
        <dbReference type="ARBA" id="ARBA00023163"/>
    </source>
</evidence>
<evidence type="ECO:0000259" key="4">
    <source>
        <dbReference type="PROSITE" id="PS01124"/>
    </source>
</evidence>
<accession>A0A3T0D493</accession>
<reference evidence="5 6" key="1">
    <citation type="submission" date="2018-12" db="EMBL/GenBank/DDBJ databases">
        <title>Genome sequence from the cellulolytic species, Caldicellulosiruptor changbaiensis.</title>
        <authorList>
            <person name="Blumer-Schuette S.E."/>
            <person name="Mendoza C."/>
        </authorList>
    </citation>
    <scope>NUCLEOTIDE SEQUENCE [LARGE SCALE GENOMIC DNA]</scope>
    <source>
        <strain evidence="5 6">CBS-Z</strain>
    </source>
</reference>
<evidence type="ECO:0000256" key="1">
    <source>
        <dbReference type="ARBA" id="ARBA00023015"/>
    </source>
</evidence>
<dbReference type="Gene3D" id="2.60.120.10">
    <property type="entry name" value="Jelly Rolls"/>
    <property type="match status" value="1"/>
</dbReference>
<evidence type="ECO:0000256" key="2">
    <source>
        <dbReference type="ARBA" id="ARBA00023125"/>
    </source>
</evidence>
<dbReference type="SMART" id="SM00342">
    <property type="entry name" value="HTH_ARAC"/>
    <property type="match status" value="1"/>
</dbReference>
<evidence type="ECO:0000313" key="6">
    <source>
        <dbReference type="Proteomes" id="UP000282930"/>
    </source>
</evidence>
<keyword evidence="2" id="KW-0238">DNA-binding</keyword>
<dbReference type="Proteomes" id="UP000282930">
    <property type="component" value="Chromosome"/>
</dbReference>
<name>A0A3T0D493_9FIRM</name>
<dbReference type="InterPro" id="IPR003313">
    <property type="entry name" value="AraC-bd"/>
</dbReference>
<dbReference type="SUPFAM" id="SSF46689">
    <property type="entry name" value="Homeodomain-like"/>
    <property type="match status" value="2"/>
</dbReference>
<keyword evidence="6" id="KW-1185">Reference proteome</keyword>
<dbReference type="CDD" id="cd02208">
    <property type="entry name" value="cupin_RmlC-like"/>
    <property type="match status" value="1"/>
</dbReference>
<dbReference type="GO" id="GO:0043565">
    <property type="term" value="F:sequence-specific DNA binding"/>
    <property type="evidence" value="ECO:0007669"/>
    <property type="project" value="InterPro"/>
</dbReference>
<sequence>MDERLRLKEKVQHGSAVFPINVYEKIFVHENNTLLPHWHDEFEIVYLEKGTASFRVDGKEYFLGPKQFLFVNCGSIHGGKAEDNPEPYAIVFNLSMLFSEGPDICKSKYLQSVSERKLLVQNSFEDEHTRELISNIITVWKEKPKGYELLVKGYLFVIFYYLFNKRYVTANSTDRELDLKLEKIKSALDFINSNYSSDIDIDLLAKLANLSKFYFCRLFKEITHLTPVDYINKFRVEKAIELIKNTNMSISEIAFEVGFNNVSYFIKVFKEYVGVTPFRYKKNILC</sequence>
<dbReference type="SUPFAM" id="SSF51215">
    <property type="entry name" value="Regulatory protein AraC"/>
    <property type="match status" value="1"/>
</dbReference>
<feature type="domain" description="HTH araC/xylS-type" evidence="4">
    <location>
        <begin position="185"/>
        <end position="283"/>
    </location>
</feature>
<dbReference type="PANTHER" id="PTHR43280:SF28">
    <property type="entry name" value="HTH-TYPE TRANSCRIPTIONAL ACTIVATOR RHAS"/>
    <property type="match status" value="1"/>
</dbReference>
<dbReference type="AlphaFoldDB" id="A0A3T0D493"/>
<dbReference type="Pfam" id="PF12833">
    <property type="entry name" value="HTH_18"/>
    <property type="match status" value="1"/>
</dbReference>
<dbReference type="InterPro" id="IPR009057">
    <property type="entry name" value="Homeodomain-like_sf"/>
</dbReference>
<dbReference type="PROSITE" id="PS00041">
    <property type="entry name" value="HTH_ARAC_FAMILY_1"/>
    <property type="match status" value="1"/>
</dbReference>
<dbReference type="RefSeq" id="WP_127351437.1">
    <property type="nucleotide sequence ID" value="NZ_CP034791.1"/>
</dbReference>